<dbReference type="InterPro" id="IPR020094">
    <property type="entry name" value="TruA/RsuA/RluB/E/F_N"/>
</dbReference>
<accession>A0A2T9Z0V0</accession>
<evidence type="ECO:0000256" key="14">
    <source>
        <dbReference type="PIRSR" id="PIRSR641708-1"/>
    </source>
</evidence>
<feature type="active site" description="Nucleophile" evidence="14">
    <location>
        <position position="154"/>
    </location>
</feature>
<dbReference type="InterPro" id="IPR041708">
    <property type="entry name" value="PUS1/PUS2-like"/>
</dbReference>
<protein>
    <recommendedName>
        <fullName evidence="11">tRNA pseudouridine synthase 1</fullName>
    </recommendedName>
    <alternativeName>
        <fullName evidence="12">tRNA pseudouridylate synthase 1</fullName>
    </alternativeName>
    <alternativeName>
        <fullName evidence="13">tRNA-uridine isomerase 1</fullName>
    </alternativeName>
</protein>
<comment type="catalytic activity">
    <reaction evidence="9">
        <text>a uridine in tRNA = a pseudouridine in tRNA</text>
        <dbReference type="Rhea" id="RHEA:54572"/>
        <dbReference type="Rhea" id="RHEA-COMP:13339"/>
        <dbReference type="Rhea" id="RHEA-COMP:13934"/>
        <dbReference type="ChEBI" id="CHEBI:65314"/>
        <dbReference type="ChEBI" id="CHEBI:65315"/>
    </reaction>
</comment>
<keyword evidence="8" id="KW-0539">Nucleus</keyword>
<dbReference type="AlphaFoldDB" id="A0A2T9Z0V0"/>
<evidence type="ECO:0000256" key="13">
    <source>
        <dbReference type="ARBA" id="ARBA00080858"/>
    </source>
</evidence>
<evidence type="ECO:0000259" key="17">
    <source>
        <dbReference type="Pfam" id="PF01416"/>
    </source>
</evidence>
<organism evidence="18 19">
    <name type="scientific">Furculomyces boomerangus</name>
    <dbReference type="NCBI Taxonomy" id="61424"/>
    <lineage>
        <taxon>Eukaryota</taxon>
        <taxon>Fungi</taxon>
        <taxon>Fungi incertae sedis</taxon>
        <taxon>Zoopagomycota</taxon>
        <taxon>Kickxellomycotina</taxon>
        <taxon>Harpellomycetes</taxon>
        <taxon>Harpellales</taxon>
        <taxon>Harpellaceae</taxon>
        <taxon>Furculomyces</taxon>
    </lineage>
</organism>
<evidence type="ECO:0000256" key="3">
    <source>
        <dbReference type="ARBA" id="ARBA00004123"/>
    </source>
</evidence>
<dbReference type="GO" id="GO:0009982">
    <property type="term" value="F:pseudouridine synthase activity"/>
    <property type="evidence" value="ECO:0007669"/>
    <property type="project" value="InterPro"/>
</dbReference>
<reference evidence="18 19" key="1">
    <citation type="journal article" date="2018" name="MBio">
        <title>Comparative Genomics Reveals the Core Gene Toolbox for the Fungus-Insect Symbiosis.</title>
        <authorList>
            <person name="Wang Y."/>
            <person name="Stata M."/>
            <person name="Wang W."/>
            <person name="Stajich J.E."/>
            <person name="White M.M."/>
            <person name="Moncalvo J.M."/>
        </authorList>
    </citation>
    <scope>NUCLEOTIDE SEQUENCE [LARGE SCALE GENOMIC DNA]</scope>
    <source>
        <strain evidence="18 19">AUS-77-4</strain>
    </source>
</reference>
<feature type="region of interest" description="Disordered" evidence="16">
    <location>
        <begin position="246"/>
        <end position="267"/>
    </location>
</feature>
<dbReference type="HAMAP" id="MF_00171">
    <property type="entry name" value="TruA"/>
    <property type="match status" value="1"/>
</dbReference>
<keyword evidence="19" id="KW-1185">Reference proteome</keyword>
<dbReference type="GO" id="GO:0006397">
    <property type="term" value="P:mRNA processing"/>
    <property type="evidence" value="ECO:0007669"/>
    <property type="project" value="UniProtKB-KW"/>
</dbReference>
<dbReference type="FunFam" id="3.30.70.660:FF:000002">
    <property type="entry name" value="tRNA pseudouridine synthase"/>
    <property type="match status" value="1"/>
</dbReference>
<feature type="compositionally biased region" description="Basic and acidic residues" evidence="16">
    <location>
        <begin position="24"/>
        <end position="56"/>
    </location>
</feature>
<keyword evidence="6" id="KW-0819">tRNA processing</keyword>
<dbReference type="InterPro" id="IPR001406">
    <property type="entry name" value="PsdUridine_synth_TruA"/>
</dbReference>
<comment type="caution">
    <text evidence="18">The sequence shown here is derived from an EMBL/GenBank/DDBJ whole genome shotgun (WGS) entry which is preliminary data.</text>
</comment>
<evidence type="ECO:0000256" key="4">
    <source>
        <dbReference type="ARBA" id="ARBA00009375"/>
    </source>
</evidence>
<dbReference type="PANTHER" id="PTHR11142:SF4">
    <property type="entry name" value="PSEUDOURIDYLATE SYNTHASE 1 HOMOLOG"/>
    <property type="match status" value="1"/>
</dbReference>
<dbReference type="GO" id="GO:0031120">
    <property type="term" value="P:snRNA pseudouridine synthesis"/>
    <property type="evidence" value="ECO:0007669"/>
    <property type="project" value="UniProtKB-ARBA"/>
</dbReference>
<gene>
    <name evidence="18" type="ORF">BB559_001746</name>
</gene>
<dbReference type="GO" id="GO:1990481">
    <property type="term" value="P:mRNA pseudouridine synthesis"/>
    <property type="evidence" value="ECO:0007669"/>
    <property type="project" value="TreeGrafter"/>
</dbReference>
<comment type="catalytic activity">
    <reaction evidence="2">
        <text>uridine in snRNA = pseudouridine in snRNA</text>
        <dbReference type="Rhea" id="RHEA:51124"/>
        <dbReference type="Rhea" id="RHEA-COMP:12891"/>
        <dbReference type="Rhea" id="RHEA-COMP:12892"/>
        <dbReference type="ChEBI" id="CHEBI:65314"/>
        <dbReference type="ChEBI" id="CHEBI:65315"/>
    </reaction>
</comment>
<dbReference type="PANTHER" id="PTHR11142">
    <property type="entry name" value="PSEUDOURIDYLATE SYNTHASE"/>
    <property type="match status" value="1"/>
</dbReference>
<dbReference type="EMBL" id="MBFT01000087">
    <property type="protein sequence ID" value="PVU98232.1"/>
    <property type="molecule type" value="Genomic_DNA"/>
</dbReference>
<evidence type="ECO:0000256" key="5">
    <source>
        <dbReference type="ARBA" id="ARBA00022664"/>
    </source>
</evidence>
<feature type="domain" description="Pseudouridine synthase I TruA alpha/beta" evidence="17">
    <location>
        <begin position="295"/>
        <end position="397"/>
    </location>
</feature>
<feature type="compositionally biased region" description="Acidic residues" evidence="16">
    <location>
        <begin position="249"/>
        <end position="258"/>
    </location>
</feature>
<evidence type="ECO:0000256" key="6">
    <source>
        <dbReference type="ARBA" id="ARBA00022694"/>
    </source>
</evidence>
<feature type="compositionally biased region" description="Basic and acidic residues" evidence="16">
    <location>
        <begin position="64"/>
        <end position="92"/>
    </location>
</feature>
<name>A0A2T9Z0V0_9FUNG</name>
<evidence type="ECO:0000256" key="10">
    <source>
        <dbReference type="ARBA" id="ARBA00053072"/>
    </source>
</evidence>
<dbReference type="NCBIfam" id="TIGR00071">
    <property type="entry name" value="hisT_truA"/>
    <property type="match status" value="1"/>
</dbReference>
<evidence type="ECO:0000313" key="19">
    <source>
        <dbReference type="Proteomes" id="UP000245699"/>
    </source>
</evidence>
<dbReference type="InterPro" id="IPR020097">
    <property type="entry name" value="PsdUridine_synth_TruA_a/b_dom"/>
</dbReference>
<evidence type="ECO:0000256" key="8">
    <source>
        <dbReference type="ARBA" id="ARBA00023242"/>
    </source>
</evidence>
<comment type="similarity">
    <text evidence="4">Belongs to the tRNA pseudouridine synthase TruA family.</text>
</comment>
<dbReference type="Pfam" id="PF01416">
    <property type="entry name" value="PseudoU_synth_1"/>
    <property type="match status" value="1"/>
</dbReference>
<evidence type="ECO:0000256" key="9">
    <source>
        <dbReference type="ARBA" id="ARBA00036943"/>
    </source>
</evidence>
<dbReference type="Gene3D" id="3.30.70.580">
    <property type="entry name" value="Pseudouridine synthase I, catalytic domain, N-terminal subdomain"/>
    <property type="match status" value="1"/>
</dbReference>
<dbReference type="CDD" id="cd02568">
    <property type="entry name" value="PseudoU_synth_PUS1_PUS2"/>
    <property type="match status" value="1"/>
</dbReference>
<feature type="binding site" evidence="15">
    <location>
        <position position="210"/>
    </location>
    <ligand>
        <name>substrate</name>
    </ligand>
</feature>
<evidence type="ECO:0000256" key="12">
    <source>
        <dbReference type="ARBA" id="ARBA00079072"/>
    </source>
</evidence>
<feature type="region of interest" description="Disordered" evidence="16">
    <location>
        <begin position="1"/>
        <end position="92"/>
    </location>
</feature>
<dbReference type="GO" id="GO:0031119">
    <property type="term" value="P:tRNA pseudouridine synthesis"/>
    <property type="evidence" value="ECO:0007669"/>
    <property type="project" value="InterPro"/>
</dbReference>
<dbReference type="Gene3D" id="3.30.70.660">
    <property type="entry name" value="Pseudouridine synthase I, catalytic domain, C-terminal subdomain"/>
    <property type="match status" value="1"/>
</dbReference>
<dbReference type="OrthoDB" id="10256309at2759"/>
<evidence type="ECO:0000256" key="15">
    <source>
        <dbReference type="PIRSR" id="PIRSR641708-2"/>
    </source>
</evidence>
<comment type="catalytic activity">
    <reaction evidence="1">
        <text>a uridine in mRNA = a pseudouridine in mRNA</text>
        <dbReference type="Rhea" id="RHEA:56644"/>
        <dbReference type="Rhea" id="RHEA-COMP:14658"/>
        <dbReference type="Rhea" id="RHEA-COMP:14659"/>
        <dbReference type="ChEBI" id="CHEBI:65314"/>
        <dbReference type="ChEBI" id="CHEBI:65315"/>
    </reaction>
</comment>
<dbReference type="InterPro" id="IPR020103">
    <property type="entry name" value="PsdUridine_synth_cat_dom_sf"/>
</dbReference>
<keyword evidence="7" id="KW-0413">Isomerase</keyword>
<evidence type="ECO:0000256" key="16">
    <source>
        <dbReference type="SAM" id="MobiDB-lite"/>
    </source>
</evidence>
<dbReference type="GO" id="GO:0003723">
    <property type="term" value="F:RNA binding"/>
    <property type="evidence" value="ECO:0007669"/>
    <property type="project" value="InterPro"/>
</dbReference>
<evidence type="ECO:0000256" key="2">
    <source>
        <dbReference type="ARBA" id="ARBA00001832"/>
    </source>
</evidence>
<evidence type="ECO:0000256" key="11">
    <source>
        <dbReference type="ARBA" id="ARBA00073968"/>
    </source>
</evidence>
<evidence type="ECO:0000256" key="7">
    <source>
        <dbReference type="ARBA" id="ARBA00023235"/>
    </source>
</evidence>
<dbReference type="GO" id="GO:0005634">
    <property type="term" value="C:nucleus"/>
    <property type="evidence" value="ECO:0007669"/>
    <property type="project" value="UniProtKB-SubCell"/>
</dbReference>
<sequence length="479" mass="55040">MESSTVANPVIEEPKNSNGNENAEIQKVEESVLEKTSGVEHVYKGQTGADRKDHFIKNSRNNKRNNDQSENKRKRVREESNRDPGTRNEERKPKKNVILLFSYCGTGYQGMQVNPNAKTIEGDLFSSIVKAGGVSEDNSTDQKKVQLQRAARTDKGVHAAGQVVSLKMIIEDPEIVTKINSFLPDQIRVWGYKRVIRSFNPKTLCDSRIYEYLLPTYVFMPPDEETIELISKYSFEKRQSLYMKSNENLQDEDNDEPASSEVPKKEKYVETANSRRSSYRISKELLDQIRTGFGMYVGTHNFLNFTVTKGTNGKNSSRHIKSFTVSDPMIIGDGEWLSLKVHGQSFMLHQIRKMVGLIILLTRSKTPFSIIDKIYKCNRINIPKAPGFGLLLEKPVYESYNDKVKKMPANNPGESRELIVFDEYEKKIEEFKKKFIYDQIFKDELENGHFSQWAEMCDVFPEQYPYLNPEGEIPESAFI</sequence>
<dbReference type="FunFam" id="3.30.70.580:FF:000002">
    <property type="entry name" value="tRNA pseudouridine synthase"/>
    <property type="match status" value="1"/>
</dbReference>
<proteinExistence type="inferred from homology"/>
<dbReference type="InterPro" id="IPR020095">
    <property type="entry name" value="PsdUridine_synth_TruA_C"/>
</dbReference>
<dbReference type="Proteomes" id="UP000245699">
    <property type="component" value="Unassembled WGS sequence"/>
</dbReference>
<evidence type="ECO:0000256" key="1">
    <source>
        <dbReference type="ARBA" id="ARBA00001166"/>
    </source>
</evidence>
<comment type="subcellular location">
    <subcellularLocation>
        <location evidence="3">Nucleus</location>
    </subcellularLocation>
</comment>
<dbReference type="STRING" id="61424.A0A2T9Z0V0"/>
<keyword evidence="5" id="KW-0507">mRNA processing</keyword>
<evidence type="ECO:0000313" key="18">
    <source>
        <dbReference type="EMBL" id="PVU98232.1"/>
    </source>
</evidence>
<comment type="function">
    <text evidence="10">Formation of pseudouridine at positions 27 and 28 in the anticodon stem and loop of transfer RNAs; at positions 34 and 36 of intron-containing precursor tRNA(Ile) and at position 35 in the intron-containing tRNA(Tyr). Catalyzes pseudouridylation at position 44 in U2 snRNA. Also catalyzes pseudouridylation of mRNAs.</text>
</comment>
<dbReference type="SUPFAM" id="SSF55120">
    <property type="entry name" value="Pseudouridine synthase"/>
    <property type="match status" value="1"/>
</dbReference>